<evidence type="ECO:0000313" key="5">
    <source>
        <dbReference type="Proteomes" id="UP000541535"/>
    </source>
</evidence>
<keyword evidence="2" id="KW-0812">Transmembrane</keyword>
<dbReference type="Gene3D" id="2.40.50.100">
    <property type="match status" value="2"/>
</dbReference>
<dbReference type="RefSeq" id="WP_183442915.1">
    <property type="nucleotide sequence ID" value="NZ_JACHXD010000014.1"/>
</dbReference>
<keyword evidence="2" id="KW-0472">Membrane</keyword>
<sequence>MATHQIFRPVALNAQQTQWLGEVVLVRPLSFTVLSAAAALCAAAALLLLAFGSYTRSVAVLGQLVPDSGLLKLQVPQAGVVTEKRVREGQHVRAGEVLYVLSGERQSSTQGLTHAAISGQVGARLDSLHGELEKTRLVQQDERAALVKRIAARQSEMQKLDSQIDSQRARVRLSEETVARYDGLLAQKYIARETLQLKQADFLDQKLRLQELERERINTGRELAAAEAELASVPLRQQNQLAQIERNIAAAGVELAENEARRRLVITAPQSGIATAVVAAQGQTVEPGKPLLSIVPDGAKLQAHLYAPSRAIGFVKPGDAVLLRYQAFPYQKFGHAKGVVASVTRTALPPSEIAEAVAVMAGQGGEAQYRITVELAAQAFQAYGAPQALQAGMLVDADVLQESRRLYEWALEPLYSLSGRF</sequence>
<gene>
    <name evidence="4" type="ORF">FHS03_004265</name>
</gene>
<dbReference type="InterPro" id="IPR058982">
    <property type="entry name" value="Beta-barrel_AprE"/>
</dbReference>
<reference evidence="4 5" key="1">
    <citation type="submission" date="2020-08" db="EMBL/GenBank/DDBJ databases">
        <title>Genomic Encyclopedia of Type Strains, Phase III (KMG-III): the genomes of soil and plant-associated and newly described type strains.</title>
        <authorList>
            <person name="Whitman W."/>
        </authorList>
    </citation>
    <scope>NUCLEOTIDE SEQUENCE [LARGE SCALE GENOMIC DNA]</scope>
    <source>
        <strain evidence="4 5">CECT 8897</strain>
    </source>
</reference>
<dbReference type="PRINTS" id="PR01490">
    <property type="entry name" value="RTXTOXIND"/>
</dbReference>
<proteinExistence type="predicted"/>
<dbReference type="Proteomes" id="UP000541535">
    <property type="component" value="Unassembled WGS sequence"/>
</dbReference>
<keyword evidence="1" id="KW-0175">Coiled coil</keyword>
<feature type="coiled-coil region" evidence="1">
    <location>
        <begin position="195"/>
        <end position="261"/>
    </location>
</feature>
<keyword evidence="2" id="KW-1133">Transmembrane helix</keyword>
<feature type="transmembrane region" description="Helical" evidence="2">
    <location>
        <begin position="29"/>
        <end position="51"/>
    </location>
</feature>
<dbReference type="InterPro" id="IPR050739">
    <property type="entry name" value="MFP"/>
</dbReference>
<dbReference type="PANTHER" id="PTHR30386">
    <property type="entry name" value="MEMBRANE FUSION SUBUNIT OF EMRAB-TOLC MULTIDRUG EFFLUX PUMP"/>
    <property type="match status" value="1"/>
</dbReference>
<dbReference type="Pfam" id="PF26002">
    <property type="entry name" value="Beta-barrel_AprE"/>
    <property type="match status" value="1"/>
</dbReference>
<protein>
    <submittedName>
        <fullName evidence="4">Membrane fusion protein</fullName>
    </submittedName>
</protein>
<evidence type="ECO:0000256" key="2">
    <source>
        <dbReference type="SAM" id="Phobius"/>
    </source>
</evidence>
<feature type="domain" description="AprE-like beta-barrel" evidence="3">
    <location>
        <begin position="308"/>
        <end position="399"/>
    </location>
</feature>
<evidence type="ECO:0000259" key="3">
    <source>
        <dbReference type="Pfam" id="PF26002"/>
    </source>
</evidence>
<organism evidence="4 5">
    <name type="scientific">Pseudoduganella violacea</name>
    <dbReference type="NCBI Taxonomy" id="1715466"/>
    <lineage>
        <taxon>Bacteria</taxon>
        <taxon>Pseudomonadati</taxon>
        <taxon>Pseudomonadota</taxon>
        <taxon>Betaproteobacteria</taxon>
        <taxon>Burkholderiales</taxon>
        <taxon>Oxalobacteraceae</taxon>
        <taxon>Telluria group</taxon>
        <taxon>Pseudoduganella</taxon>
    </lineage>
</organism>
<accession>A0A7W5FVW2</accession>
<evidence type="ECO:0000256" key="1">
    <source>
        <dbReference type="SAM" id="Coils"/>
    </source>
</evidence>
<name>A0A7W5FVW2_9BURK</name>
<dbReference type="EMBL" id="JACHXD010000014">
    <property type="protein sequence ID" value="MBB3121189.1"/>
    <property type="molecule type" value="Genomic_DNA"/>
</dbReference>
<dbReference type="AlphaFoldDB" id="A0A7W5FVW2"/>
<keyword evidence="5" id="KW-1185">Reference proteome</keyword>
<dbReference type="PANTHER" id="PTHR30386:SF28">
    <property type="entry name" value="EXPORTED PROTEIN"/>
    <property type="match status" value="1"/>
</dbReference>
<evidence type="ECO:0000313" key="4">
    <source>
        <dbReference type="EMBL" id="MBB3121189.1"/>
    </source>
</evidence>
<comment type="caution">
    <text evidence="4">The sequence shown here is derived from an EMBL/GenBank/DDBJ whole genome shotgun (WGS) entry which is preliminary data.</text>
</comment>